<dbReference type="OrthoDB" id="3872463at2759"/>
<name>A0A4U0Y0E9_9PEZI</name>
<reference evidence="2 3" key="1">
    <citation type="submission" date="2017-03" db="EMBL/GenBank/DDBJ databases">
        <title>Genomes of endolithic fungi from Antarctica.</title>
        <authorList>
            <person name="Coleine C."/>
            <person name="Masonjones S."/>
            <person name="Stajich J.E."/>
        </authorList>
    </citation>
    <scope>NUCLEOTIDE SEQUENCE [LARGE SCALE GENOMIC DNA]</scope>
    <source>
        <strain evidence="2 3">CCFEE 5184</strain>
    </source>
</reference>
<organism evidence="2 3">
    <name type="scientific">Friedmanniomyces simplex</name>
    <dbReference type="NCBI Taxonomy" id="329884"/>
    <lineage>
        <taxon>Eukaryota</taxon>
        <taxon>Fungi</taxon>
        <taxon>Dikarya</taxon>
        <taxon>Ascomycota</taxon>
        <taxon>Pezizomycotina</taxon>
        <taxon>Dothideomycetes</taxon>
        <taxon>Dothideomycetidae</taxon>
        <taxon>Mycosphaerellales</taxon>
        <taxon>Teratosphaeriaceae</taxon>
        <taxon>Friedmanniomyces</taxon>
    </lineage>
</organism>
<dbReference type="Proteomes" id="UP000309340">
    <property type="component" value="Unassembled WGS sequence"/>
</dbReference>
<sequence>MVRSIAQQATNWKRLSLKTLDTDQAPVNNKTTTLYIVLSAELRGDHDVYMFSIDKCYTTLQQANARVELLGQCNVNLRSVETKLAYTDPETGCMTVRWGRYGSQSRFVALIEKMEMAGVVVNNSQGNTSPGGWNDPEAEIGAFFAETHLDLSGHIWVVAMHAPVSAAGDGSPLARQHSHSRATTAMSLRSKPSAKNSLAAMKALHPVTESQTNPSSSSKHTTLPGLGCAIDSLHPTSDLALARAKQLWNASFKETHGRCRKTREHYGFARYAFKPALLLGGKRAGDCYYDGTAGSVQIRVERVRVVPVGDKPEFFLPPALSLGNDRGVFVSPPLRNVGGEVISTAAGCRTSFLDSLERIAEGSLRYEKLPLALKIRQQHAERWSDAVGEQKYGAVAGVGRRVGGREEDRVAGDMYHALLHGSDALSVDKRVSARPPSKAYLKARARMAAAMTEEAKEEDADKQEAVSTIREPSGVTDDMEIETAATTKLAVPAQILRRKPQRSQLKPPQSMLLSTQYLATPSRTDSVTEHHQAVAPLKIAKMVKKMGSVEVRANTAFDGLWF</sequence>
<comment type="caution">
    <text evidence="2">The sequence shown here is derived from an EMBL/GenBank/DDBJ whole genome shotgun (WGS) entry which is preliminary data.</text>
</comment>
<evidence type="ECO:0000313" key="3">
    <source>
        <dbReference type="Proteomes" id="UP000309340"/>
    </source>
</evidence>
<accession>A0A4U0Y0E9</accession>
<protein>
    <submittedName>
        <fullName evidence="2">Uncharacterized protein</fullName>
    </submittedName>
</protein>
<proteinExistence type="predicted"/>
<dbReference type="EMBL" id="NAJQ01000060">
    <property type="protein sequence ID" value="TKA80965.1"/>
    <property type="molecule type" value="Genomic_DNA"/>
</dbReference>
<evidence type="ECO:0000313" key="2">
    <source>
        <dbReference type="EMBL" id="TKA80965.1"/>
    </source>
</evidence>
<keyword evidence="3" id="KW-1185">Reference proteome</keyword>
<dbReference type="AlphaFoldDB" id="A0A4U0Y0E9"/>
<feature type="region of interest" description="Disordered" evidence="1">
    <location>
        <begin position="167"/>
        <end position="190"/>
    </location>
</feature>
<gene>
    <name evidence="2" type="ORF">B0A55_02396</name>
</gene>
<evidence type="ECO:0000256" key="1">
    <source>
        <dbReference type="SAM" id="MobiDB-lite"/>
    </source>
</evidence>